<gene>
    <name evidence="1" type="ORF">B7R76_05340</name>
</gene>
<sequence length="156" mass="17480">MKFFTKVISTVAALMLLANGLIFAVDLSIPPEYWTQPKPLTKQMVETSILHSFPLASGDRTADDQAVTREEVRAAVKNLDALAKQGESIDTYSGMFFFVDKSSTDALYYYEQVIDGVYYSGELKLVEIAGNGALYRGELRGYKVENVLQEVYRQKT</sequence>
<evidence type="ECO:0000313" key="1">
    <source>
        <dbReference type="EMBL" id="PNH18271.1"/>
    </source>
</evidence>
<reference evidence="2" key="1">
    <citation type="submission" date="2017-04" db="EMBL/GenBank/DDBJ databases">
        <authorList>
            <person name="Bumgarner R.E."/>
            <person name="Fredricks D.N."/>
            <person name="Srinivasan S."/>
        </authorList>
    </citation>
    <scope>NUCLEOTIDE SEQUENCE [LARGE SCALE GENOMIC DNA]</scope>
    <source>
        <strain evidence="2">KA00405</strain>
    </source>
</reference>
<name>A0A2J8B0H2_9FIRM</name>
<dbReference type="RefSeq" id="WP_102892568.1">
    <property type="nucleotide sequence ID" value="NZ_NBZD01000003.1"/>
</dbReference>
<evidence type="ECO:0000313" key="2">
    <source>
        <dbReference type="Proteomes" id="UP000236394"/>
    </source>
</evidence>
<accession>A0A2J8B0H2</accession>
<comment type="caution">
    <text evidence="1">The sequence shown here is derived from an EMBL/GenBank/DDBJ whole genome shotgun (WGS) entry which is preliminary data.</text>
</comment>
<organism evidence="1 2">
    <name type="scientific">Mageeibacillus indolicus</name>
    <dbReference type="NCBI Taxonomy" id="884684"/>
    <lineage>
        <taxon>Bacteria</taxon>
        <taxon>Bacillati</taxon>
        <taxon>Bacillota</taxon>
        <taxon>Clostridia</taxon>
        <taxon>Eubacteriales</taxon>
        <taxon>Oscillospiraceae</taxon>
        <taxon>Mageeibacillus</taxon>
    </lineage>
</organism>
<dbReference type="Proteomes" id="UP000236394">
    <property type="component" value="Unassembled WGS sequence"/>
</dbReference>
<dbReference type="EMBL" id="NBZD01000003">
    <property type="protein sequence ID" value="PNH18271.1"/>
    <property type="molecule type" value="Genomic_DNA"/>
</dbReference>
<dbReference type="AlphaFoldDB" id="A0A2J8B0H2"/>
<proteinExistence type="predicted"/>
<protein>
    <submittedName>
        <fullName evidence="1">Uncharacterized protein</fullName>
    </submittedName>
</protein>